<proteinExistence type="predicted"/>
<gene>
    <name evidence="3" type="ORF">GO621_07240</name>
</gene>
<feature type="coiled-coil region" evidence="1">
    <location>
        <begin position="129"/>
        <end position="177"/>
    </location>
</feature>
<evidence type="ECO:0000313" key="4">
    <source>
        <dbReference type="Proteomes" id="UP000462014"/>
    </source>
</evidence>
<dbReference type="RefSeq" id="WP_157565566.1">
    <property type="nucleotide sequence ID" value="NZ_WPIK01000005.1"/>
</dbReference>
<protein>
    <recommendedName>
        <fullName evidence="5">Chromosome segregation protein SMC</fullName>
    </recommendedName>
</protein>
<evidence type="ECO:0000256" key="2">
    <source>
        <dbReference type="SAM" id="Phobius"/>
    </source>
</evidence>
<evidence type="ECO:0008006" key="5">
    <source>
        <dbReference type="Google" id="ProtNLM"/>
    </source>
</evidence>
<accession>A0A7K1SVS0</accession>
<evidence type="ECO:0000313" key="3">
    <source>
        <dbReference type="EMBL" id="MVN21328.1"/>
    </source>
</evidence>
<keyword evidence="2" id="KW-0812">Transmembrane</keyword>
<keyword evidence="2" id="KW-1133">Transmembrane helix</keyword>
<feature type="transmembrane region" description="Helical" evidence="2">
    <location>
        <begin position="15"/>
        <end position="35"/>
    </location>
</feature>
<evidence type="ECO:0000256" key="1">
    <source>
        <dbReference type="SAM" id="Coils"/>
    </source>
</evidence>
<keyword evidence="2" id="KW-0472">Membrane</keyword>
<keyword evidence="1" id="KW-0175">Coiled coil</keyword>
<comment type="caution">
    <text evidence="3">The sequence shown here is derived from an EMBL/GenBank/DDBJ whole genome shotgun (WGS) entry which is preliminary data.</text>
</comment>
<dbReference type="Gene3D" id="1.10.287.1490">
    <property type="match status" value="1"/>
</dbReference>
<dbReference type="AlphaFoldDB" id="A0A7K1SVS0"/>
<dbReference type="Proteomes" id="UP000462014">
    <property type="component" value="Unassembled WGS sequence"/>
</dbReference>
<keyword evidence="4" id="KW-1185">Reference proteome</keyword>
<reference evidence="3 4" key="1">
    <citation type="submission" date="2019-12" db="EMBL/GenBank/DDBJ databases">
        <title>Mucilaginibacter sp. HMF7410 genome sequencing and assembly.</title>
        <authorList>
            <person name="Kang H."/>
            <person name="Cha I."/>
            <person name="Kim H."/>
            <person name="Joh K."/>
        </authorList>
    </citation>
    <scope>NUCLEOTIDE SEQUENCE [LARGE SCALE GENOMIC DNA]</scope>
    <source>
        <strain evidence="3 4">HMF7410</strain>
    </source>
</reference>
<name>A0A7K1SVS0_9SPHI</name>
<organism evidence="3 4">
    <name type="scientific">Mucilaginibacter arboris</name>
    <dbReference type="NCBI Taxonomy" id="2682090"/>
    <lineage>
        <taxon>Bacteria</taxon>
        <taxon>Pseudomonadati</taxon>
        <taxon>Bacteroidota</taxon>
        <taxon>Sphingobacteriia</taxon>
        <taxon>Sphingobacteriales</taxon>
        <taxon>Sphingobacteriaceae</taxon>
        <taxon>Mucilaginibacter</taxon>
    </lineage>
</organism>
<dbReference type="EMBL" id="WPIK01000005">
    <property type="protein sequence ID" value="MVN21328.1"/>
    <property type="molecule type" value="Genomic_DNA"/>
</dbReference>
<sequence>MDNQNPQTPAKKSNLIYFLIVVVLALLGTNAYLYFQKNKSDEKLVYQINDDNKTLVKTQTTLKASLDSLTNQLDSANSGKHRVSQELQAKDQELKAKITQLRKALASGNLTASELRSAQEDIKQLRYFVTKYTADIEELKQQNASLTTERDTLKTNLATVNQKATTLQQQNQELNTKVQTAAAIKTSSVAITAYKIKNSGKEVDVTRASTAKKIKVNFTVTTNELATKGLHDIYLRIIDPTGNLVTSGDSGNFTINGQDLQYTYKSSIDFKNDGSGYTIDWVSPAAFQKGTYSVLLYADGYQMGKSSFNLR</sequence>